<evidence type="ECO:0000313" key="3">
    <source>
        <dbReference type="Proteomes" id="UP001501057"/>
    </source>
</evidence>
<gene>
    <name evidence="2" type="ORF">GCM10009710_18130</name>
</gene>
<reference evidence="2 3" key="1">
    <citation type="journal article" date="2019" name="Int. J. Syst. Evol. Microbiol.">
        <title>The Global Catalogue of Microorganisms (GCM) 10K type strain sequencing project: providing services to taxonomists for standard genome sequencing and annotation.</title>
        <authorList>
            <consortium name="The Broad Institute Genomics Platform"/>
            <consortium name="The Broad Institute Genome Sequencing Center for Infectious Disease"/>
            <person name="Wu L."/>
            <person name="Ma J."/>
        </authorList>
    </citation>
    <scope>NUCLEOTIDE SEQUENCE [LARGE SCALE GENOMIC DNA]</scope>
    <source>
        <strain evidence="2 3">JCM 13518</strain>
    </source>
</reference>
<dbReference type="InterPro" id="IPR011009">
    <property type="entry name" value="Kinase-like_dom_sf"/>
</dbReference>
<organism evidence="2 3">
    <name type="scientific">Aeromicrobium alkaliterrae</name>
    <dbReference type="NCBI Taxonomy" id="302168"/>
    <lineage>
        <taxon>Bacteria</taxon>
        <taxon>Bacillati</taxon>
        <taxon>Actinomycetota</taxon>
        <taxon>Actinomycetes</taxon>
        <taxon>Propionibacteriales</taxon>
        <taxon>Nocardioidaceae</taxon>
        <taxon>Aeromicrobium</taxon>
    </lineage>
</organism>
<dbReference type="SUPFAM" id="SSF56112">
    <property type="entry name" value="Protein kinase-like (PK-like)"/>
    <property type="match status" value="1"/>
</dbReference>
<dbReference type="Pfam" id="PF01636">
    <property type="entry name" value="APH"/>
    <property type="match status" value="1"/>
</dbReference>
<dbReference type="PANTHER" id="PTHR47829:SF1">
    <property type="entry name" value="HAD FAMILY PHOSPHATASE"/>
    <property type="match status" value="1"/>
</dbReference>
<dbReference type="Gene3D" id="3.30.200.20">
    <property type="entry name" value="Phosphorylase Kinase, domain 1"/>
    <property type="match status" value="1"/>
</dbReference>
<protein>
    <submittedName>
        <fullName evidence="2">Phosphotransferase family protein</fullName>
    </submittedName>
</protein>
<evidence type="ECO:0000259" key="1">
    <source>
        <dbReference type="Pfam" id="PF01636"/>
    </source>
</evidence>
<proteinExistence type="predicted"/>
<name>A0ABN2JT61_9ACTN</name>
<accession>A0ABN2JT61</accession>
<dbReference type="InterPro" id="IPR002575">
    <property type="entry name" value="Aminoglycoside_PTrfase"/>
</dbReference>
<sequence>MTTRETPDGLDLDAVGAWLARETPGLLGEPLTASLITGGKSNLTYRVTDGSTEVVVRRPPLGHVLATAHDMGREYRVMAALAGTAVPVPVVHAHCDDTDVTGAPFYVMASVPGTPYSRASQLTELGPERTRAIADRLVDTLVDLHAVDPASVGLADFGRPDGYLERQLRRWRKQLDSSRSREISGIDELATQLERQLPTHSAGTIVHGDYRLDNALVDADDRITAVLDWEMSTLGDPLTDVALMLAYQQMSASGGGAVVTDAPLAAGYPSPEDVLQRYAAGSGRDLGAMGFHIGLAFFKLAVILEGIYFRHSQGQTVGGGFDGLGDAVAVLVAEGLEATRV</sequence>
<evidence type="ECO:0000313" key="2">
    <source>
        <dbReference type="EMBL" id="GAA1738200.1"/>
    </source>
</evidence>
<dbReference type="EMBL" id="BAAAME010000004">
    <property type="protein sequence ID" value="GAA1738200.1"/>
    <property type="molecule type" value="Genomic_DNA"/>
</dbReference>
<dbReference type="InterPro" id="IPR041726">
    <property type="entry name" value="ACAD10_11_N"/>
</dbReference>
<keyword evidence="3" id="KW-1185">Reference proteome</keyword>
<dbReference type="InterPro" id="IPR052898">
    <property type="entry name" value="ACAD10-like"/>
</dbReference>
<dbReference type="Proteomes" id="UP001501057">
    <property type="component" value="Unassembled WGS sequence"/>
</dbReference>
<dbReference type="RefSeq" id="WP_344200335.1">
    <property type="nucleotide sequence ID" value="NZ_BAAAME010000004.1"/>
</dbReference>
<comment type="caution">
    <text evidence="2">The sequence shown here is derived from an EMBL/GenBank/DDBJ whole genome shotgun (WGS) entry which is preliminary data.</text>
</comment>
<dbReference type="Gene3D" id="3.90.1200.10">
    <property type="match status" value="1"/>
</dbReference>
<dbReference type="CDD" id="cd05154">
    <property type="entry name" value="ACAD10_11_N-like"/>
    <property type="match status" value="1"/>
</dbReference>
<dbReference type="PANTHER" id="PTHR47829">
    <property type="entry name" value="HYDROLASE, PUTATIVE (AFU_ORTHOLOGUE AFUA_1G12880)-RELATED"/>
    <property type="match status" value="1"/>
</dbReference>
<feature type="domain" description="Aminoglycoside phosphotransferase" evidence="1">
    <location>
        <begin position="33"/>
        <end position="247"/>
    </location>
</feature>